<feature type="compositionally biased region" description="Polar residues" evidence="1">
    <location>
        <begin position="120"/>
        <end position="130"/>
    </location>
</feature>
<evidence type="ECO:0000256" key="1">
    <source>
        <dbReference type="SAM" id="MobiDB-lite"/>
    </source>
</evidence>
<dbReference type="OrthoDB" id="7763840at2759"/>
<evidence type="ECO:0000313" key="3">
    <source>
        <dbReference type="Proteomes" id="UP000183832"/>
    </source>
</evidence>
<feature type="region of interest" description="Disordered" evidence="1">
    <location>
        <begin position="116"/>
        <end position="176"/>
    </location>
</feature>
<name>A0A1J1IL78_9DIPT</name>
<feature type="compositionally biased region" description="Acidic residues" evidence="1">
    <location>
        <begin position="132"/>
        <end position="144"/>
    </location>
</feature>
<dbReference type="STRING" id="568069.A0A1J1IL78"/>
<feature type="compositionally biased region" description="Low complexity" evidence="1">
    <location>
        <begin position="145"/>
        <end position="156"/>
    </location>
</feature>
<protein>
    <submittedName>
        <fullName evidence="2">CLUMA_CG012551, isoform A</fullName>
    </submittedName>
</protein>
<dbReference type="EMBL" id="CVRI01000049">
    <property type="protein sequence ID" value="CRK99217.1"/>
    <property type="molecule type" value="Genomic_DNA"/>
</dbReference>
<dbReference type="AlphaFoldDB" id="A0A1J1IL78"/>
<accession>A0A1J1IL78</accession>
<keyword evidence="3" id="KW-1185">Reference proteome</keyword>
<organism evidence="2 3">
    <name type="scientific">Clunio marinus</name>
    <dbReference type="NCBI Taxonomy" id="568069"/>
    <lineage>
        <taxon>Eukaryota</taxon>
        <taxon>Metazoa</taxon>
        <taxon>Ecdysozoa</taxon>
        <taxon>Arthropoda</taxon>
        <taxon>Hexapoda</taxon>
        <taxon>Insecta</taxon>
        <taxon>Pterygota</taxon>
        <taxon>Neoptera</taxon>
        <taxon>Endopterygota</taxon>
        <taxon>Diptera</taxon>
        <taxon>Nematocera</taxon>
        <taxon>Chironomoidea</taxon>
        <taxon>Chironomidae</taxon>
        <taxon>Clunio</taxon>
    </lineage>
</organism>
<reference evidence="2 3" key="1">
    <citation type="submission" date="2015-04" db="EMBL/GenBank/DDBJ databases">
        <authorList>
            <person name="Syromyatnikov M.Y."/>
            <person name="Popov V.N."/>
        </authorList>
    </citation>
    <scope>NUCLEOTIDE SEQUENCE [LARGE SCALE GENOMIC DNA]</scope>
</reference>
<sequence length="176" mass="20365">METEFNRHHGAKWKEFQINDPIYYQLHSTNDKWKWVAGKITKKIGLVDYEAEIEGTFGERKVKAHANQLKFRHTKNELKELFDVPEDPLNFSDDEIEPIIIPQQLPEIQQNLNNSSQINHDNISNDSTNFEDALDNDEVNEDDSSNQNDDSNGNGNITPRYPNPLRLLITSSSQQK</sequence>
<proteinExistence type="predicted"/>
<dbReference type="Proteomes" id="UP000183832">
    <property type="component" value="Unassembled WGS sequence"/>
</dbReference>
<evidence type="ECO:0000313" key="2">
    <source>
        <dbReference type="EMBL" id="CRK99217.1"/>
    </source>
</evidence>
<gene>
    <name evidence="2" type="ORF">CLUMA_CG012551</name>
</gene>